<dbReference type="SUPFAM" id="SSF50494">
    <property type="entry name" value="Trypsin-like serine proteases"/>
    <property type="match status" value="2"/>
</dbReference>
<dbReference type="CDD" id="cd06786">
    <property type="entry name" value="cpPDZ1_ScNma111-like"/>
    <property type="match status" value="1"/>
</dbReference>
<dbReference type="Proteomes" id="UP000245207">
    <property type="component" value="Unassembled WGS sequence"/>
</dbReference>
<dbReference type="Pfam" id="PF13365">
    <property type="entry name" value="Trypsin_2"/>
    <property type="match status" value="1"/>
</dbReference>
<evidence type="ECO:0000313" key="4">
    <source>
        <dbReference type="Proteomes" id="UP000245207"/>
    </source>
</evidence>
<dbReference type="STRING" id="35608.A0A2U1QNV0"/>
<accession>A0A2U1QNV0</accession>
<dbReference type="GO" id="GO:0008233">
    <property type="term" value="F:peptidase activity"/>
    <property type="evidence" value="ECO:0007669"/>
    <property type="project" value="UniProtKB-KW"/>
</dbReference>
<evidence type="ECO:0000259" key="2">
    <source>
        <dbReference type="PROSITE" id="PS50106"/>
    </source>
</evidence>
<name>A0A2U1QNV0_ARTAN</name>
<dbReference type="InterPro" id="IPR036034">
    <property type="entry name" value="PDZ_sf"/>
</dbReference>
<dbReference type="GO" id="GO:0006508">
    <property type="term" value="P:proteolysis"/>
    <property type="evidence" value="ECO:0007669"/>
    <property type="project" value="UniProtKB-KW"/>
</dbReference>
<keyword evidence="4" id="KW-1185">Reference proteome</keyword>
<reference evidence="3 4" key="1">
    <citation type="journal article" date="2018" name="Mol. Plant">
        <title>The genome of Artemisia annua provides insight into the evolution of Asteraceae family and artemisinin biosynthesis.</title>
        <authorList>
            <person name="Shen Q."/>
            <person name="Zhang L."/>
            <person name="Liao Z."/>
            <person name="Wang S."/>
            <person name="Yan T."/>
            <person name="Shi P."/>
            <person name="Liu M."/>
            <person name="Fu X."/>
            <person name="Pan Q."/>
            <person name="Wang Y."/>
            <person name="Lv Z."/>
            <person name="Lu X."/>
            <person name="Zhang F."/>
            <person name="Jiang W."/>
            <person name="Ma Y."/>
            <person name="Chen M."/>
            <person name="Hao X."/>
            <person name="Li L."/>
            <person name="Tang Y."/>
            <person name="Lv G."/>
            <person name="Zhou Y."/>
            <person name="Sun X."/>
            <person name="Brodelius P.E."/>
            <person name="Rose J.K.C."/>
            <person name="Tang K."/>
        </authorList>
    </citation>
    <scope>NUCLEOTIDE SEQUENCE [LARGE SCALE GENOMIC DNA]</scope>
    <source>
        <strain evidence="4">cv. Huhao1</strain>
        <tissue evidence="3">Leaf</tissue>
    </source>
</reference>
<dbReference type="AlphaFoldDB" id="A0A2U1QNV0"/>
<keyword evidence="3" id="KW-0645">Protease</keyword>
<dbReference type="CDD" id="cd06787">
    <property type="entry name" value="cpPDZ_AthDEGP7-like"/>
    <property type="match status" value="1"/>
</dbReference>
<keyword evidence="3" id="KW-0378">Hydrolase</keyword>
<dbReference type="SUPFAM" id="SSF50156">
    <property type="entry name" value="PDZ domain-like"/>
    <property type="match status" value="3"/>
</dbReference>
<evidence type="ECO:0000256" key="1">
    <source>
        <dbReference type="SAM" id="MobiDB-lite"/>
    </source>
</evidence>
<protein>
    <submittedName>
        <fullName evidence="3">DegP protease 7</fullName>
    </submittedName>
</protein>
<evidence type="ECO:0000313" key="3">
    <source>
        <dbReference type="EMBL" id="PWA99686.1"/>
    </source>
</evidence>
<proteinExistence type="predicted"/>
<feature type="domain" description="PDZ" evidence="2">
    <location>
        <begin position="284"/>
        <end position="346"/>
    </location>
</feature>
<dbReference type="InterPro" id="IPR009003">
    <property type="entry name" value="Peptidase_S1_PA"/>
</dbReference>
<dbReference type="InterPro" id="IPR025926">
    <property type="entry name" value="PDZ-like_dom"/>
</dbReference>
<sequence length="1113" mass="123046">MDDLSVSMEIDPPKETINNSNATSEDWRRALEKVVPAVVVLRTTATRAFDTQSAASSYATGFVVDKRRGIILTNRHVVKPGPVVAEAMFVNREEIPIYPVYRDPVHDFGFFRYDPAAIQFLSYEEIPLAPEAACVGLEIRVVGNDSGEKISILAGTIARLDRDAPHYKKDGYNDFNTFYLQAASGTKGGSSGSPVIDWQGRAVAMNAGGKTTGASAFFFPLERVVRALKLLQNGRDSCQDKWGAVTIPRGTLQRYNHHFPAVLSYIKRVTIEESTYNFLEFAVLVTFIHKGFDETRRLGLQSETEQLVRHASPLSETGMLVVDSVVPGGPACKNLEPGDVLVRMNGEVYFLSPNTEPQTNMCSPDKSVFVLTQFLKMETLIDDSVGQNVKLEFERGGTPLTVELLVEDLHSITPNYFLEVSGAVIHPLSYQQARNFRFQCGLVYVSEPGYMLYRAGVPRHAIIKKLAGEDISNLEDFINVLSKLSRGARVPLEYITYTDRHRQKSVLVTMDRHEWYASPQIYTRDDSSGIWIGKPALPPNCKLISSSDIKKEIEHVNQLVGEQLTNGVSSMDTSSSSEHVTGENVIADLNGHVSSGDTEHDTSADTGNASVAERVIEPTLVMFEVYVPSSCMVDGVHAQHFIGTGVIIHHSEQMGLVAVDKNTVAISASDIMLSFAAFPVEIPGEVVFLHPVHNYAIISYDPSALGPVGASVVRAAELLPEPALRRGESVYLVGLSRSLQATSRKSVVTNPCAAINISSADAPRYRATNMEVIELDTDFGSSFSGVLTDEVGRVKAIWGSFSTQVRIKNRSKKKRKLKYSSNSSEDHQFARGISIHSISEVLKKIISGAKGPSLLINGIRRPMPLIRVLEVELYSTLLSKARSFGLSDNWIQALVKKDPVRRQVLRVKGCLAGSKAENLLEQGDMVLAINKNPVTCFNDLDDACHALDLSDDMDGKLELTILRQGREIELLVGTDIRDGNGTTRVINWCGCFVQDPHPAVRALGFLPQEGHGVYVTRWSHGSPVHRYGLYSLQWIVEVNGKPTPDLDAFVNVTKEIEHEEFVRLKTVSLNGKPRVLTLKQDLHYWPTWELRFDPETAMWHRKIIKSLGIGDSL</sequence>
<dbReference type="OrthoDB" id="4217619at2759"/>
<dbReference type="PROSITE" id="PS50106">
    <property type="entry name" value="PDZ"/>
    <property type="match status" value="1"/>
</dbReference>
<dbReference type="InterPro" id="IPR043504">
    <property type="entry name" value="Peptidase_S1_PA_chymotrypsin"/>
</dbReference>
<dbReference type="Pfam" id="PF12812">
    <property type="entry name" value="PDZ_1"/>
    <property type="match status" value="2"/>
</dbReference>
<comment type="caution">
    <text evidence="3">The sequence shown here is derived from an EMBL/GenBank/DDBJ whole genome shotgun (WGS) entry which is preliminary data.</text>
</comment>
<feature type="region of interest" description="Disordered" evidence="1">
    <location>
        <begin position="1"/>
        <end position="22"/>
    </location>
</feature>
<dbReference type="PANTHER" id="PTHR46366:SF4">
    <property type="entry name" value="PEPTIDASE S1C, PEPTIDASE S1, PA CLAN, PDZ-LIKE DOMAIN, PDZ SUPERFAMILY"/>
    <property type="match status" value="1"/>
</dbReference>
<dbReference type="SMART" id="SM00228">
    <property type="entry name" value="PDZ"/>
    <property type="match status" value="3"/>
</dbReference>
<dbReference type="EMBL" id="PKPP01000009">
    <property type="protein sequence ID" value="PWA99686.1"/>
    <property type="molecule type" value="Genomic_DNA"/>
</dbReference>
<dbReference type="InterPro" id="IPR001478">
    <property type="entry name" value="PDZ"/>
</dbReference>
<dbReference type="PANTHER" id="PTHR46366">
    <property type="entry name" value="PRO-APOPTOTIC SERINE PROTEASE NMA111"/>
    <property type="match status" value="1"/>
</dbReference>
<dbReference type="Gene3D" id="2.40.10.10">
    <property type="entry name" value="Trypsin-like serine proteases"/>
    <property type="match status" value="2"/>
</dbReference>
<dbReference type="Gene3D" id="2.30.42.10">
    <property type="match status" value="3"/>
</dbReference>
<gene>
    <name evidence="3" type="ORF">CTI12_AA002160</name>
</gene>
<organism evidence="3 4">
    <name type="scientific">Artemisia annua</name>
    <name type="common">Sweet wormwood</name>
    <dbReference type="NCBI Taxonomy" id="35608"/>
    <lineage>
        <taxon>Eukaryota</taxon>
        <taxon>Viridiplantae</taxon>
        <taxon>Streptophyta</taxon>
        <taxon>Embryophyta</taxon>
        <taxon>Tracheophyta</taxon>
        <taxon>Spermatophyta</taxon>
        <taxon>Magnoliopsida</taxon>
        <taxon>eudicotyledons</taxon>
        <taxon>Gunneridae</taxon>
        <taxon>Pentapetalae</taxon>
        <taxon>asterids</taxon>
        <taxon>campanulids</taxon>
        <taxon>Asterales</taxon>
        <taxon>Asteraceae</taxon>
        <taxon>Asteroideae</taxon>
        <taxon>Anthemideae</taxon>
        <taxon>Artemisiinae</taxon>
        <taxon>Artemisia</taxon>
    </lineage>
</organism>